<dbReference type="Pfam" id="PF00535">
    <property type="entry name" value="Glycos_transf_2"/>
    <property type="match status" value="1"/>
</dbReference>
<organism evidence="2 3">
    <name type="scientific">Bacteroides fragilis CL05T12C13</name>
    <dbReference type="NCBI Taxonomy" id="997881"/>
    <lineage>
        <taxon>Bacteria</taxon>
        <taxon>Pseudomonadati</taxon>
        <taxon>Bacteroidota</taxon>
        <taxon>Bacteroidia</taxon>
        <taxon>Bacteroidales</taxon>
        <taxon>Bacteroidaceae</taxon>
        <taxon>Bacteroides</taxon>
    </lineage>
</organism>
<dbReference type="Proteomes" id="UP000003917">
    <property type="component" value="Unassembled WGS sequence"/>
</dbReference>
<evidence type="ECO:0000259" key="1">
    <source>
        <dbReference type="Pfam" id="PF00535"/>
    </source>
</evidence>
<gene>
    <name evidence="2" type="ORF">HMPREF1080_02870</name>
</gene>
<evidence type="ECO:0000313" key="3">
    <source>
        <dbReference type="Proteomes" id="UP000003917"/>
    </source>
</evidence>
<dbReference type="SUPFAM" id="SSF53448">
    <property type="entry name" value="Nucleotide-diphospho-sugar transferases"/>
    <property type="match status" value="1"/>
</dbReference>
<dbReference type="GO" id="GO:0016758">
    <property type="term" value="F:hexosyltransferase activity"/>
    <property type="evidence" value="ECO:0007669"/>
    <property type="project" value="UniProtKB-ARBA"/>
</dbReference>
<protein>
    <recommendedName>
        <fullName evidence="1">Glycosyltransferase 2-like domain-containing protein</fullName>
    </recommendedName>
</protein>
<dbReference type="PANTHER" id="PTHR22916">
    <property type="entry name" value="GLYCOSYLTRANSFERASE"/>
    <property type="match status" value="1"/>
</dbReference>
<dbReference type="PATRIC" id="fig|997881.3.peg.3033"/>
<name>I9VK15_BACFG</name>
<dbReference type="RefSeq" id="WP_005802408.1">
    <property type="nucleotide sequence ID" value="NZ_JH724195.1"/>
</dbReference>
<evidence type="ECO:0000313" key="2">
    <source>
        <dbReference type="EMBL" id="EIY95898.1"/>
    </source>
</evidence>
<dbReference type="InterPro" id="IPR029044">
    <property type="entry name" value="Nucleotide-diphossugar_trans"/>
</dbReference>
<dbReference type="HOGENOM" id="CLU_025996_0_4_10"/>
<dbReference type="Gene3D" id="3.90.550.10">
    <property type="entry name" value="Spore Coat Polysaccharide Biosynthesis Protein SpsA, Chain A"/>
    <property type="match status" value="1"/>
</dbReference>
<dbReference type="PANTHER" id="PTHR22916:SF3">
    <property type="entry name" value="UDP-GLCNAC:BETAGAL BETA-1,3-N-ACETYLGLUCOSAMINYLTRANSFERASE-LIKE PROTEIN 1"/>
    <property type="match status" value="1"/>
</dbReference>
<dbReference type="InterPro" id="IPR001173">
    <property type="entry name" value="Glyco_trans_2-like"/>
</dbReference>
<dbReference type="EMBL" id="AGXP01000028">
    <property type="protein sequence ID" value="EIY95898.1"/>
    <property type="molecule type" value="Genomic_DNA"/>
</dbReference>
<accession>I9VK15</accession>
<proteinExistence type="predicted"/>
<dbReference type="AlphaFoldDB" id="I9VK15"/>
<comment type="caution">
    <text evidence="2">The sequence shown here is derived from an EMBL/GenBank/DDBJ whole genome shotgun (WGS) entry which is preliminary data.</text>
</comment>
<feature type="domain" description="Glycosyltransferase 2-like" evidence="1">
    <location>
        <begin position="11"/>
        <end position="122"/>
    </location>
</feature>
<reference evidence="2 3" key="1">
    <citation type="submission" date="2012-02" db="EMBL/GenBank/DDBJ databases">
        <title>The Genome Sequence of Bacteroides fragilis CL05T12C13.</title>
        <authorList>
            <consortium name="The Broad Institute Genome Sequencing Platform"/>
            <person name="Earl A."/>
            <person name="Ward D."/>
            <person name="Feldgarden M."/>
            <person name="Gevers D."/>
            <person name="Zitomersky N.L."/>
            <person name="Coyne M.J."/>
            <person name="Comstock L.E."/>
            <person name="Young S.K."/>
            <person name="Zeng Q."/>
            <person name="Gargeya S."/>
            <person name="Fitzgerald M."/>
            <person name="Haas B."/>
            <person name="Abouelleil A."/>
            <person name="Alvarado L."/>
            <person name="Arachchi H.M."/>
            <person name="Berlin A."/>
            <person name="Chapman S.B."/>
            <person name="Gearin G."/>
            <person name="Goldberg J."/>
            <person name="Griggs A."/>
            <person name="Gujja S."/>
            <person name="Hansen M."/>
            <person name="Heiman D."/>
            <person name="Howarth C."/>
            <person name="Larimer J."/>
            <person name="Lui A."/>
            <person name="MacDonald P.J.P."/>
            <person name="McCowen C."/>
            <person name="Montmayeur A."/>
            <person name="Murphy C."/>
            <person name="Neiman D."/>
            <person name="Pearson M."/>
            <person name="Priest M."/>
            <person name="Roberts A."/>
            <person name="Saif S."/>
            <person name="Shea T."/>
            <person name="Sisk P."/>
            <person name="Stolte C."/>
            <person name="Sykes S."/>
            <person name="Wortman J."/>
            <person name="Nusbaum C."/>
            <person name="Birren B."/>
        </authorList>
    </citation>
    <scope>NUCLEOTIDE SEQUENCE [LARGE SCALE GENOMIC DNA]</scope>
    <source>
        <strain evidence="2 3">CL05T12C13</strain>
    </source>
</reference>
<sequence length="326" mass="39017">MNSMETDLLVSICVLTYNSSEYIIETLDSIKNQNYQNIELIISDDCSFDNTVILCTQWINLNRDRFVRVELIESLQNQGVTKNCNKAVRACCGEWVKPLGGDDALHFDCISKYVDYIRNNPDMQIFHSGLLMYKEKFDAECFIHGWGYCNHPMYSSNISSNQQYKFCLYGCFVNTPAIVVKKTLYETVGYYDEEIRDVEDWPFYLKVTKLGIKIYYLNEYPVKYRVRAISLFNEKRVDKLFNQRYIREKKIYQKYIYPYIGWYTKLLLVYQYCIKRTFDRFELNKNTFWSKNLYRILTIPFYYLMFLSLKMKKLDRIETVSNPSLI</sequence>